<evidence type="ECO:0000313" key="1">
    <source>
        <dbReference type="EMBL" id="AGE60792.1"/>
    </source>
</evidence>
<name>M1I8Q0_9CAUD</name>
<dbReference type="RefSeq" id="YP_007517418.1">
    <property type="nucleotide sequence ID" value="NC_020477.1"/>
</dbReference>
<evidence type="ECO:0000313" key="2">
    <source>
        <dbReference type="Proteomes" id="UP000011287"/>
    </source>
</evidence>
<evidence type="ECO:0008006" key="3">
    <source>
        <dbReference type="Google" id="ProtNLM"/>
    </source>
</evidence>
<dbReference type="KEGG" id="vg:14697237"/>
<organism evidence="1 2">
    <name type="scientific">Bacillus phage Eoghan</name>
    <dbReference type="NCBI Taxonomy" id="2880542"/>
    <lineage>
        <taxon>Viruses</taxon>
        <taxon>Duplodnaviria</taxon>
        <taxon>Heunggongvirae</taxon>
        <taxon>Uroviricota</taxon>
        <taxon>Caudoviricetes</taxon>
        <taxon>Ehrlichviridae</taxon>
        <taxon>Andromedavirus</taxon>
        <taxon>Andromedavirus eoghan</taxon>
    </lineage>
</organism>
<proteinExistence type="predicted"/>
<dbReference type="Proteomes" id="UP000011287">
    <property type="component" value="Segment"/>
</dbReference>
<reference evidence="1 2" key="1">
    <citation type="journal article" date="2013" name="Virology">
        <title>Genomic characterization of six novel Bacillus pumilus bacteriophages.</title>
        <authorList>
            <person name="Lorenz L."/>
            <person name="Lins B."/>
            <person name="Barrett J."/>
            <person name="Montgomery A."/>
            <person name="Trapani S."/>
            <person name="Schindler A."/>
            <person name="Christie G.E."/>
            <person name="Cresawn S.G."/>
            <person name="Temple L."/>
        </authorList>
    </citation>
    <scope>NUCLEOTIDE SEQUENCE [LARGE SCALE GENOMIC DNA]</scope>
</reference>
<dbReference type="EMBL" id="KC330680">
    <property type="protein sequence ID" value="AGE60792.1"/>
    <property type="molecule type" value="Genomic_DNA"/>
</dbReference>
<keyword evidence="2" id="KW-1185">Reference proteome</keyword>
<accession>M1I8Q0</accession>
<sequence>MTMATLEDYFIFTETVVENKIDWLVDKIQPWVIFQMPDGGEIEFPLGIFYLSTPTRNDQNGNICREVEAYDGLIVLDQDKFLDRYTIKKGTSYEKAVRDILKSAGITKINIEFAGNLNLTNDKEFDLGTSKLAAVNELLDMTNNTPLWVDAYGYYITTPYRPPSSKSFDYTYDDRELSIIMEDVEEEFDIYDVANTWVITASNPESPPLVAKRVNNSPDSPTSTVNRRRTIVDFREIEDISSQAALDGMADRIAFEASQVYGKVKFETPIMPFHEYYDSIKFVYTPLGIDAVFSESNWEITLEAGATMKHEARRVIDI</sequence>
<gene>
    <name evidence="1" type="ORF">EOGHAN_28</name>
</gene>
<dbReference type="GeneID" id="14697237"/>
<protein>
    <recommendedName>
        <fullName evidence="3">Baseplate hub protein</fullName>
    </recommendedName>
</protein>